<keyword evidence="3" id="KW-0677">Repeat</keyword>
<keyword evidence="2 6" id="KW-0479">Metal-binding</keyword>
<feature type="domain" description="LIM zinc-binding" evidence="7">
    <location>
        <begin position="24"/>
        <end position="88"/>
    </location>
</feature>
<accession>A0A9Q0MGP5</accession>
<evidence type="ECO:0000256" key="2">
    <source>
        <dbReference type="ARBA" id="ARBA00022723"/>
    </source>
</evidence>
<dbReference type="CDD" id="cd08368">
    <property type="entry name" value="LIM"/>
    <property type="match status" value="1"/>
</dbReference>
<evidence type="ECO:0000256" key="3">
    <source>
        <dbReference type="ARBA" id="ARBA00022737"/>
    </source>
</evidence>
<dbReference type="AlphaFoldDB" id="A0A9Q0MGP5"/>
<dbReference type="GO" id="GO:0046872">
    <property type="term" value="F:metal ion binding"/>
    <property type="evidence" value="ECO:0007669"/>
    <property type="project" value="UniProtKB-KW"/>
</dbReference>
<evidence type="ECO:0000313" key="9">
    <source>
        <dbReference type="Proteomes" id="UP001142055"/>
    </source>
</evidence>
<gene>
    <name evidence="8" type="ORF">RDWZM_004220</name>
</gene>
<keyword evidence="9" id="KW-1185">Reference proteome</keyword>
<evidence type="ECO:0000256" key="5">
    <source>
        <dbReference type="ARBA" id="ARBA00023038"/>
    </source>
</evidence>
<keyword evidence="5 6" id="KW-0440">LIM domain</keyword>
<proteinExistence type="inferred from homology"/>
<dbReference type="PANTHER" id="PTHR24212">
    <property type="entry name" value="ZYXIN/TRIP6"/>
    <property type="match status" value="1"/>
</dbReference>
<feature type="domain" description="LIM zinc-binding" evidence="7">
    <location>
        <begin position="145"/>
        <end position="248"/>
    </location>
</feature>
<dbReference type="PANTHER" id="PTHR24212:SF8">
    <property type="entry name" value="LIM ZINC FINGER DOMAIN CONTAINING PROTEIN"/>
    <property type="match status" value="1"/>
</dbReference>
<reference evidence="8" key="1">
    <citation type="submission" date="2022-12" db="EMBL/GenBank/DDBJ databases">
        <title>Genome assemblies of Blomia tropicalis.</title>
        <authorList>
            <person name="Cui Y."/>
        </authorList>
    </citation>
    <scope>NUCLEOTIDE SEQUENCE</scope>
    <source>
        <tissue evidence="8">Adult mites</tissue>
    </source>
</reference>
<dbReference type="PROSITE" id="PS50023">
    <property type="entry name" value="LIM_DOMAIN_2"/>
    <property type="match status" value="2"/>
</dbReference>
<dbReference type="OrthoDB" id="10069167at2759"/>
<dbReference type="Pfam" id="PF00412">
    <property type="entry name" value="LIM"/>
    <property type="match status" value="3"/>
</dbReference>
<dbReference type="InterPro" id="IPR001781">
    <property type="entry name" value="Znf_LIM"/>
</dbReference>
<protein>
    <recommendedName>
        <fullName evidence="7">LIM zinc-binding domain-containing protein</fullName>
    </recommendedName>
</protein>
<dbReference type="PROSITE" id="PS00478">
    <property type="entry name" value="LIM_DOMAIN_1"/>
    <property type="match status" value="1"/>
</dbReference>
<dbReference type="EMBL" id="JAPWDV010000001">
    <property type="protein sequence ID" value="KAJ6225675.1"/>
    <property type="molecule type" value="Genomic_DNA"/>
</dbReference>
<dbReference type="Gene3D" id="2.10.110.10">
    <property type="entry name" value="Cysteine Rich Protein"/>
    <property type="match status" value="3"/>
</dbReference>
<keyword evidence="4 6" id="KW-0862">Zinc</keyword>
<comment type="caution">
    <text evidence="8">The sequence shown here is derived from an EMBL/GenBank/DDBJ whole genome shotgun (WGS) entry which is preliminary data.</text>
</comment>
<dbReference type="Proteomes" id="UP001142055">
    <property type="component" value="Chromosome 1"/>
</dbReference>
<evidence type="ECO:0000256" key="1">
    <source>
        <dbReference type="ARBA" id="ARBA00009611"/>
    </source>
</evidence>
<sequence>MAQLRKLQHKNKAQLMNELVDQRTKCEICKQLLKETDKQLICYKEQSYHIKCFRCSKCRRSMQGLKVYSDEEAHAMYCEKCYLKMLDKCNACGKEIFDQMVTVGDNRKLHLKCFKCDRCSVPLEAYIEKENVYFCENCYLLACLPKCARCQNPLRIDEDGRTIVQISYRGQCFHPECFLCDGCMGNLDMDSKVLDDCNKKAADQSITVSCARNGGANNSKATSTIDKAYYPIDGKKFCKTCALAQVTCNGANQ</sequence>
<dbReference type="SUPFAM" id="SSF57716">
    <property type="entry name" value="Glucocorticoid receptor-like (DNA-binding domain)"/>
    <property type="match status" value="2"/>
</dbReference>
<evidence type="ECO:0000256" key="6">
    <source>
        <dbReference type="PROSITE-ProRule" id="PRU00125"/>
    </source>
</evidence>
<evidence type="ECO:0000256" key="4">
    <source>
        <dbReference type="ARBA" id="ARBA00022833"/>
    </source>
</evidence>
<dbReference type="SMART" id="SM00132">
    <property type="entry name" value="LIM"/>
    <property type="match status" value="3"/>
</dbReference>
<comment type="similarity">
    <text evidence="1">Belongs to the zyxin/ajuba family.</text>
</comment>
<organism evidence="8 9">
    <name type="scientific">Blomia tropicalis</name>
    <name type="common">Mite</name>
    <dbReference type="NCBI Taxonomy" id="40697"/>
    <lineage>
        <taxon>Eukaryota</taxon>
        <taxon>Metazoa</taxon>
        <taxon>Ecdysozoa</taxon>
        <taxon>Arthropoda</taxon>
        <taxon>Chelicerata</taxon>
        <taxon>Arachnida</taxon>
        <taxon>Acari</taxon>
        <taxon>Acariformes</taxon>
        <taxon>Sarcoptiformes</taxon>
        <taxon>Astigmata</taxon>
        <taxon>Glycyphagoidea</taxon>
        <taxon>Echimyopodidae</taxon>
        <taxon>Blomia</taxon>
    </lineage>
</organism>
<evidence type="ECO:0000259" key="7">
    <source>
        <dbReference type="PROSITE" id="PS50023"/>
    </source>
</evidence>
<evidence type="ECO:0000313" key="8">
    <source>
        <dbReference type="EMBL" id="KAJ6225675.1"/>
    </source>
</evidence>
<name>A0A9Q0MGP5_BLOTA</name>